<comment type="caution">
    <text evidence="1">The sequence shown here is derived from an EMBL/GenBank/DDBJ whole genome shotgun (WGS) entry which is preliminary data.</text>
</comment>
<name>A0A7K4MNJ6_9ARCH</name>
<gene>
    <name evidence="1" type="ORF">HX850_04415</name>
</gene>
<reference evidence="1 2" key="1">
    <citation type="journal article" date="2019" name="Environ. Microbiol.">
        <title>Genomics insights into ecotype formation of ammonia-oxidizing archaea in the deep ocean.</title>
        <authorList>
            <person name="Wang Y."/>
            <person name="Huang J.M."/>
            <person name="Cui G.J."/>
            <person name="Nunoura T."/>
            <person name="Takaki Y."/>
            <person name="Li W.L."/>
            <person name="Li J."/>
            <person name="Gao Z.M."/>
            <person name="Takai K."/>
            <person name="Zhang A.Q."/>
            <person name="Stepanauskas R."/>
        </authorList>
    </citation>
    <scope>NUCLEOTIDE SEQUENCE [LARGE SCALE GENOMIC DNA]</scope>
    <source>
        <strain evidence="1 2">C4</strain>
    </source>
</reference>
<dbReference type="EMBL" id="JACATK010000030">
    <property type="protein sequence ID" value="NWJ30140.1"/>
    <property type="molecule type" value="Genomic_DNA"/>
</dbReference>
<dbReference type="InterPro" id="IPR012337">
    <property type="entry name" value="RNaseH-like_sf"/>
</dbReference>
<dbReference type="AlphaFoldDB" id="A0A7K4MNJ6"/>
<protein>
    <submittedName>
        <fullName evidence="1">Uncharacterized protein</fullName>
    </submittedName>
</protein>
<evidence type="ECO:0000313" key="2">
    <source>
        <dbReference type="Proteomes" id="UP000568446"/>
    </source>
</evidence>
<organism evidence="1 2">
    <name type="scientific">Marine Group I thaumarchaeote</name>
    <dbReference type="NCBI Taxonomy" id="2511932"/>
    <lineage>
        <taxon>Archaea</taxon>
        <taxon>Nitrososphaerota</taxon>
        <taxon>Marine Group I</taxon>
    </lineage>
</organism>
<proteinExistence type="predicted"/>
<accession>A0A7K4MNJ6</accession>
<evidence type="ECO:0000313" key="1">
    <source>
        <dbReference type="EMBL" id="NWJ30140.1"/>
    </source>
</evidence>
<dbReference type="Proteomes" id="UP000568446">
    <property type="component" value="Unassembled WGS sequence"/>
</dbReference>
<sequence length="181" mass="21219">MGTFYLDIETTGVDEVQNKIITIQYGELERGTGKLLGELTILKEWELGEKEMLRRFIEYTSITNNYAFDFIPVGYNLGFEHKFLLEKSSKYDDLFPISILSRPCIDLRSIGILMNRGEFKGSGLDKLTGKSHSGTPVVHWYDVKKYDEIENYIKNETAEFVKWYVWLHKEMPKLRNVWEES</sequence>
<dbReference type="SUPFAM" id="SSF53098">
    <property type="entry name" value="Ribonuclease H-like"/>
    <property type="match status" value="1"/>
</dbReference>